<dbReference type="AlphaFoldDB" id="A0A0L8H8B1"/>
<name>A0A0L8H8B1_OCTBM</name>
<accession>A0A0L8H8B1</accession>
<proteinExistence type="predicted"/>
<evidence type="ECO:0008006" key="2">
    <source>
        <dbReference type="Google" id="ProtNLM"/>
    </source>
</evidence>
<evidence type="ECO:0000313" key="1">
    <source>
        <dbReference type="EMBL" id="KOF84995.1"/>
    </source>
</evidence>
<dbReference type="EMBL" id="KQ418987">
    <property type="protein sequence ID" value="KOF84995.1"/>
    <property type="molecule type" value="Genomic_DNA"/>
</dbReference>
<organism evidence="1">
    <name type="scientific">Octopus bimaculoides</name>
    <name type="common">California two-spotted octopus</name>
    <dbReference type="NCBI Taxonomy" id="37653"/>
    <lineage>
        <taxon>Eukaryota</taxon>
        <taxon>Metazoa</taxon>
        <taxon>Spiralia</taxon>
        <taxon>Lophotrochozoa</taxon>
        <taxon>Mollusca</taxon>
        <taxon>Cephalopoda</taxon>
        <taxon>Coleoidea</taxon>
        <taxon>Octopodiformes</taxon>
        <taxon>Octopoda</taxon>
        <taxon>Incirrata</taxon>
        <taxon>Octopodidae</taxon>
        <taxon>Octopus</taxon>
    </lineage>
</organism>
<dbReference type="STRING" id="37653.A0A0L8H8B1"/>
<protein>
    <recommendedName>
        <fullName evidence="2">HAT C-terminal dimerisation domain-containing protein</fullName>
    </recommendedName>
</protein>
<dbReference type="PANTHER" id="PTHR45913:SF19">
    <property type="entry name" value="LOW QUALITY PROTEIN: ZINC FINGER BED DOMAIN-CONTAINING PROTEIN 5-LIKE"/>
    <property type="match status" value="1"/>
</dbReference>
<dbReference type="PANTHER" id="PTHR45913">
    <property type="entry name" value="EPM2A-INTERACTING PROTEIN 1"/>
    <property type="match status" value="1"/>
</dbReference>
<gene>
    <name evidence="1" type="ORF">OCBIM_22020976mg</name>
</gene>
<reference evidence="1" key="1">
    <citation type="submission" date="2015-07" db="EMBL/GenBank/DDBJ databases">
        <title>MeaNS - Measles Nucleotide Surveillance Program.</title>
        <authorList>
            <person name="Tran T."/>
            <person name="Druce J."/>
        </authorList>
    </citation>
    <scope>NUCLEOTIDE SEQUENCE</scope>
    <source>
        <strain evidence="1">UCB-OBI-ISO-001</strain>
        <tissue evidence="1">Gonad</tissue>
    </source>
</reference>
<sequence>MMFTLQLGESTDVTLIAQTVGDDLRRVKELVAHICEEIGANFKKLLLHTQDELWWTKLVYLSDIFERLNEINIGVQRKAENILTSADKICTMRDKITVWKHKVKEGNLAMFSKNCECELKCEIRSLIVDHLSFLREELDYYFPNIEIQNYNWIKNPFLATVMIDFSLTKEEELAEIKNDQCLLLIYEEENLQNFWICVSKKHPNLAKKFYKFSCIFYYIHLRSIFFNNAKLKDIEMWKLENA</sequence>